<dbReference type="EMBL" id="PYGD01000005">
    <property type="protein sequence ID" value="PSK91438.1"/>
    <property type="molecule type" value="Genomic_DNA"/>
</dbReference>
<dbReference type="OrthoDB" id="1121673at2"/>
<dbReference type="RefSeq" id="WP_106523341.1">
    <property type="nucleotide sequence ID" value="NZ_PYGD01000005.1"/>
</dbReference>
<comment type="caution">
    <text evidence="1">The sequence shown here is derived from an EMBL/GenBank/DDBJ whole genome shotgun (WGS) entry which is preliminary data.</text>
</comment>
<dbReference type="PROSITE" id="PS51257">
    <property type="entry name" value="PROKAR_LIPOPROTEIN"/>
    <property type="match status" value="1"/>
</dbReference>
<accession>A0A2P8D2J2</accession>
<organism evidence="1 2">
    <name type="scientific">Taibaiella chishuiensis</name>
    <dbReference type="NCBI Taxonomy" id="1434707"/>
    <lineage>
        <taxon>Bacteria</taxon>
        <taxon>Pseudomonadati</taxon>
        <taxon>Bacteroidota</taxon>
        <taxon>Chitinophagia</taxon>
        <taxon>Chitinophagales</taxon>
        <taxon>Chitinophagaceae</taxon>
        <taxon>Taibaiella</taxon>
    </lineage>
</organism>
<proteinExistence type="predicted"/>
<reference evidence="1 2" key="1">
    <citation type="submission" date="2018-03" db="EMBL/GenBank/DDBJ databases">
        <title>Genomic Encyclopedia of Type Strains, Phase III (KMG-III): the genomes of soil and plant-associated and newly described type strains.</title>
        <authorList>
            <person name="Whitman W."/>
        </authorList>
    </citation>
    <scope>NUCLEOTIDE SEQUENCE [LARGE SCALE GENOMIC DNA]</scope>
    <source>
        <strain evidence="1 2">CGMCC 1.12700</strain>
    </source>
</reference>
<keyword evidence="2" id="KW-1185">Reference proteome</keyword>
<name>A0A2P8D2J2_9BACT</name>
<sequence length="147" mass="16258">MKKVLFIAALSCSLFSCDKNRNKQSSYWYINGERFESKDVELAIGKGGAYLGKADRDNGFSLGWKLTSPPQAGYVGISIDTVSYNPALFKVSFSQGDAIYTLSRHNPDSVLVSYIGGKVRYDLAPAWFFSYSNPRDSALISGQFNEP</sequence>
<evidence type="ECO:0000313" key="2">
    <source>
        <dbReference type="Proteomes" id="UP000240572"/>
    </source>
</evidence>
<dbReference type="AlphaFoldDB" id="A0A2P8D2J2"/>
<gene>
    <name evidence="1" type="ORF">B0I18_10521</name>
</gene>
<evidence type="ECO:0000313" key="1">
    <source>
        <dbReference type="EMBL" id="PSK91438.1"/>
    </source>
</evidence>
<dbReference type="Proteomes" id="UP000240572">
    <property type="component" value="Unassembled WGS sequence"/>
</dbReference>
<protein>
    <submittedName>
        <fullName evidence="1">Uncharacterized protein</fullName>
    </submittedName>
</protein>